<dbReference type="RefSeq" id="WP_063796208.1">
    <property type="nucleotide sequence ID" value="NZ_CP012159.1"/>
</dbReference>
<evidence type="ECO:0000256" key="2">
    <source>
        <dbReference type="ARBA" id="ARBA00022692"/>
    </source>
</evidence>
<feature type="transmembrane region" description="Helical" evidence="7">
    <location>
        <begin position="117"/>
        <end position="139"/>
    </location>
</feature>
<evidence type="ECO:0000256" key="1">
    <source>
        <dbReference type="ARBA" id="ARBA00004141"/>
    </source>
</evidence>
<evidence type="ECO:0000256" key="5">
    <source>
        <dbReference type="ARBA" id="ARBA00023136"/>
    </source>
</evidence>
<dbReference type="Proteomes" id="UP000067626">
    <property type="component" value="Chromosome"/>
</dbReference>
<keyword evidence="2 7" id="KW-0812">Transmembrane</keyword>
<gene>
    <name evidence="9" type="ORF">CMC5_009220</name>
</gene>
<reference evidence="9 10" key="1">
    <citation type="submission" date="2015-07" db="EMBL/GenBank/DDBJ databases">
        <title>Genome analysis of myxobacterium Chondromyces crocatus Cm c5 reveals a high potential for natural compound synthesis and the genetic basis for the loss of fruiting body formation.</title>
        <authorList>
            <person name="Zaburannyi N."/>
            <person name="Bunk B."/>
            <person name="Maier J."/>
            <person name="Overmann J."/>
            <person name="Mueller R."/>
        </authorList>
    </citation>
    <scope>NUCLEOTIDE SEQUENCE [LARGE SCALE GENOMIC DNA]</scope>
    <source>
        <strain evidence="9 10">Cm c5</strain>
    </source>
</reference>
<evidence type="ECO:0000313" key="9">
    <source>
        <dbReference type="EMBL" id="AKT36801.1"/>
    </source>
</evidence>
<dbReference type="PANTHER" id="PTHR21016:SF7">
    <property type="entry name" value="TM2 DOMAIN-CONTAINING PROTEIN 3"/>
    <property type="match status" value="1"/>
</dbReference>
<dbReference type="Pfam" id="PF05154">
    <property type="entry name" value="TM2"/>
    <property type="match status" value="2"/>
</dbReference>
<keyword evidence="3" id="KW-0732">Signal</keyword>
<accession>A0A0K1E7D9</accession>
<evidence type="ECO:0000256" key="4">
    <source>
        <dbReference type="ARBA" id="ARBA00022989"/>
    </source>
</evidence>
<dbReference type="KEGG" id="ccro:CMC5_009220"/>
<feature type="transmembrane region" description="Helical" evidence="7">
    <location>
        <begin position="20"/>
        <end position="37"/>
    </location>
</feature>
<dbReference type="InterPro" id="IPR050932">
    <property type="entry name" value="TM2D1-3-like"/>
</dbReference>
<evidence type="ECO:0000256" key="3">
    <source>
        <dbReference type="ARBA" id="ARBA00022729"/>
    </source>
</evidence>
<sequence length="154" mass="16623">MAPYPSSAMVPYSDKDQATAFVLSVFLGYLGADRFYMGQTGLGVLKLLTCGGFGIWSTIDAILIGIGSMRDDRGLVLKREPMVGHPQYSQTTLFVLSYFLGIFGADRFYLGQTGLGVLKLLTCGGLGIWALIDALLIGMGKFRDSAGNSLRYES</sequence>
<keyword evidence="4 7" id="KW-1133">Transmembrane helix</keyword>
<evidence type="ECO:0000313" key="10">
    <source>
        <dbReference type="Proteomes" id="UP000067626"/>
    </source>
</evidence>
<comment type="subcellular location">
    <subcellularLocation>
        <location evidence="1">Membrane</location>
        <topology evidence="1">Multi-pass membrane protein</topology>
    </subcellularLocation>
</comment>
<keyword evidence="6" id="KW-0325">Glycoprotein</keyword>
<keyword evidence="5 7" id="KW-0472">Membrane</keyword>
<feature type="transmembrane region" description="Helical" evidence="7">
    <location>
        <begin position="44"/>
        <end position="67"/>
    </location>
</feature>
<feature type="domain" description="TM2" evidence="8">
    <location>
        <begin position="14"/>
        <end position="62"/>
    </location>
</feature>
<proteinExistence type="predicted"/>
<evidence type="ECO:0000259" key="8">
    <source>
        <dbReference type="Pfam" id="PF05154"/>
    </source>
</evidence>
<dbReference type="PANTHER" id="PTHR21016">
    <property type="entry name" value="BETA-AMYLOID BINDING PROTEIN-RELATED"/>
    <property type="match status" value="1"/>
</dbReference>
<feature type="domain" description="TM2" evidence="8">
    <location>
        <begin position="87"/>
        <end position="134"/>
    </location>
</feature>
<evidence type="ECO:0000256" key="7">
    <source>
        <dbReference type="SAM" id="Phobius"/>
    </source>
</evidence>
<evidence type="ECO:0000256" key="6">
    <source>
        <dbReference type="ARBA" id="ARBA00023180"/>
    </source>
</evidence>
<dbReference type="STRING" id="52.CMC5_009220"/>
<organism evidence="9 10">
    <name type="scientific">Chondromyces crocatus</name>
    <dbReference type="NCBI Taxonomy" id="52"/>
    <lineage>
        <taxon>Bacteria</taxon>
        <taxon>Pseudomonadati</taxon>
        <taxon>Myxococcota</taxon>
        <taxon>Polyangia</taxon>
        <taxon>Polyangiales</taxon>
        <taxon>Polyangiaceae</taxon>
        <taxon>Chondromyces</taxon>
    </lineage>
</organism>
<feature type="transmembrane region" description="Helical" evidence="7">
    <location>
        <begin position="87"/>
        <end position="105"/>
    </location>
</feature>
<dbReference type="AlphaFoldDB" id="A0A0K1E7D9"/>
<dbReference type="GO" id="GO:0016020">
    <property type="term" value="C:membrane"/>
    <property type="evidence" value="ECO:0007669"/>
    <property type="project" value="UniProtKB-SubCell"/>
</dbReference>
<dbReference type="PATRIC" id="fig|52.7.peg.990"/>
<dbReference type="EMBL" id="CP012159">
    <property type="protein sequence ID" value="AKT36801.1"/>
    <property type="molecule type" value="Genomic_DNA"/>
</dbReference>
<keyword evidence="10" id="KW-1185">Reference proteome</keyword>
<protein>
    <recommendedName>
        <fullName evidence="8">TM2 domain-containing protein</fullName>
    </recommendedName>
</protein>
<name>A0A0K1E7D9_CHOCO</name>
<dbReference type="InterPro" id="IPR007829">
    <property type="entry name" value="TM2"/>
</dbReference>